<keyword evidence="4" id="KW-0963">Cytoplasm</keyword>
<proteinExistence type="inferred from homology"/>
<name>A0ABS9WGS4_9ACTN</name>
<dbReference type="HAMAP" id="MF_01858">
    <property type="entry name" value="23SrRNA_methyltr_KL"/>
    <property type="match status" value="1"/>
</dbReference>
<organism evidence="8 9">
    <name type="scientific">Adlercreutzia faecimuris</name>
    <dbReference type="NCBI Taxonomy" id="2897341"/>
    <lineage>
        <taxon>Bacteria</taxon>
        <taxon>Bacillati</taxon>
        <taxon>Actinomycetota</taxon>
        <taxon>Coriobacteriia</taxon>
        <taxon>Eggerthellales</taxon>
        <taxon>Eggerthellaceae</taxon>
        <taxon>Adlercreutzia</taxon>
    </lineage>
</organism>
<dbReference type="InterPro" id="IPR004114">
    <property type="entry name" value="THUMP_dom"/>
</dbReference>
<dbReference type="Pfam" id="PF22020">
    <property type="entry name" value="RlmL_1st"/>
    <property type="match status" value="1"/>
</dbReference>
<dbReference type="InterPro" id="IPR017244">
    <property type="entry name" value="23SrRNA_methyltr_KL"/>
</dbReference>
<dbReference type="InterPro" id="IPR029063">
    <property type="entry name" value="SAM-dependent_MTases_sf"/>
</dbReference>
<keyword evidence="2 4" id="KW-0808">Transferase</keyword>
<feature type="domain" description="THUMP" evidence="7">
    <location>
        <begin position="96"/>
        <end position="207"/>
    </location>
</feature>
<accession>A0ABS9WGS4</accession>
<dbReference type="CDD" id="cd11715">
    <property type="entry name" value="THUMP_AdoMetMT"/>
    <property type="match status" value="1"/>
</dbReference>
<dbReference type="Gene3D" id="3.30.750.80">
    <property type="entry name" value="RNA methyltransferase domain (HRMD) like"/>
    <property type="match status" value="1"/>
</dbReference>
<feature type="compositionally biased region" description="Gly residues" evidence="6">
    <location>
        <begin position="23"/>
        <end position="33"/>
    </location>
</feature>
<dbReference type="InterPro" id="IPR019614">
    <property type="entry name" value="SAM-dep_methyl-trfase"/>
</dbReference>
<evidence type="ECO:0000256" key="2">
    <source>
        <dbReference type="ARBA" id="ARBA00022679"/>
    </source>
</evidence>
<comment type="subcellular location">
    <subcellularLocation>
        <location evidence="4">Cytoplasm</location>
    </subcellularLocation>
</comment>
<evidence type="ECO:0000313" key="8">
    <source>
        <dbReference type="EMBL" id="MCI2242058.1"/>
    </source>
</evidence>
<dbReference type="Pfam" id="PF02926">
    <property type="entry name" value="THUMP"/>
    <property type="match status" value="1"/>
</dbReference>
<dbReference type="InterPro" id="IPR054170">
    <property type="entry name" value="RlmL_1st"/>
</dbReference>
<comment type="catalytic activity">
    <reaction evidence="4">
        <text>guanosine(2069) in 23S rRNA + S-adenosyl-L-methionine = N(2)-methylguanosine(2069) in 23S rRNA + S-adenosyl-L-homocysteine + H(+)</text>
        <dbReference type="Rhea" id="RHEA:43772"/>
        <dbReference type="Rhea" id="RHEA-COMP:10688"/>
        <dbReference type="Rhea" id="RHEA-COMP:10689"/>
        <dbReference type="ChEBI" id="CHEBI:15378"/>
        <dbReference type="ChEBI" id="CHEBI:57856"/>
        <dbReference type="ChEBI" id="CHEBI:59789"/>
        <dbReference type="ChEBI" id="CHEBI:74269"/>
        <dbReference type="ChEBI" id="CHEBI:74481"/>
        <dbReference type="EC" id="2.1.1.264"/>
    </reaction>
</comment>
<dbReference type="RefSeq" id="WP_242164903.1">
    <property type="nucleotide sequence ID" value="NZ_JAJMLW010000002.1"/>
</dbReference>
<dbReference type="SMART" id="SM00981">
    <property type="entry name" value="THUMP"/>
    <property type="match status" value="1"/>
</dbReference>
<comment type="similarity">
    <text evidence="4">Belongs to the methyltransferase superfamily. RlmKL family.</text>
</comment>
<feature type="region of interest" description="Disordered" evidence="6">
    <location>
        <begin position="1"/>
        <end position="44"/>
    </location>
</feature>
<keyword evidence="1 4" id="KW-0489">Methyltransferase</keyword>
<comment type="catalytic activity">
    <reaction evidence="4">
        <text>guanosine(2445) in 23S rRNA + S-adenosyl-L-methionine = N(2)-methylguanosine(2445) in 23S rRNA + S-adenosyl-L-homocysteine + H(+)</text>
        <dbReference type="Rhea" id="RHEA:42740"/>
        <dbReference type="Rhea" id="RHEA-COMP:10215"/>
        <dbReference type="Rhea" id="RHEA-COMP:10216"/>
        <dbReference type="ChEBI" id="CHEBI:15378"/>
        <dbReference type="ChEBI" id="CHEBI:57856"/>
        <dbReference type="ChEBI" id="CHEBI:59789"/>
        <dbReference type="ChEBI" id="CHEBI:74269"/>
        <dbReference type="ChEBI" id="CHEBI:74481"/>
        <dbReference type="EC" id="2.1.1.173"/>
    </reaction>
</comment>
<dbReference type="EMBL" id="JAJMLW010000002">
    <property type="protein sequence ID" value="MCI2242058.1"/>
    <property type="molecule type" value="Genomic_DNA"/>
</dbReference>
<dbReference type="PANTHER" id="PTHR47313">
    <property type="entry name" value="RIBOSOMAL RNA LARGE SUBUNIT METHYLTRANSFERASE K/L"/>
    <property type="match status" value="1"/>
</dbReference>
<keyword evidence="9" id="KW-1185">Reference proteome</keyword>
<dbReference type="Pfam" id="PF10672">
    <property type="entry name" value="Methyltrans_SAM"/>
    <property type="match status" value="1"/>
</dbReference>
<evidence type="ECO:0000256" key="3">
    <source>
        <dbReference type="ARBA" id="ARBA00022691"/>
    </source>
</evidence>
<dbReference type="Proteomes" id="UP001430755">
    <property type="component" value="Unassembled WGS sequence"/>
</dbReference>
<feature type="compositionally biased region" description="Low complexity" evidence="6">
    <location>
        <begin position="34"/>
        <end position="44"/>
    </location>
</feature>
<feature type="compositionally biased region" description="Basic and acidic residues" evidence="6">
    <location>
        <begin position="422"/>
        <end position="439"/>
    </location>
</feature>
<keyword evidence="3 4" id="KW-0949">S-adenosyl-L-methionine</keyword>
<dbReference type="GO" id="GO:0008168">
    <property type="term" value="F:methyltransferase activity"/>
    <property type="evidence" value="ECO:0007669"/>
    <property type="project" value="UniProtKB-KW"/>
</dbReference>
<dbReference type="EC" id="2.1.1.264" evidence="4"/>
<evidence type="ECO:0000256" key="5">
    <source>
        <dbReference type="PROSITE-ProRule" id="PRU00529"/>
    </source>
</evidence>
<dbReference type="EC" id="2.1.1.173" evidence="4"/>
<feature type="region of interest" description="Disordered" evidence="6">
    <location>
        <begin position="777"/>
        <end position="806"/>
    </location>
</feature>
<dbReference type="PIRSF" id="PIRSF037618">
    <property type="entry name" value="RNA_Mtase_bacteria_prd"/>
    <property type="match status" value="1"/>
</dbReference>
<dbReference type="PANTHER" id="PTHR47313:SF1">
    <property type="entry name" value="RIBOSOMAL RNA LARGE SUBUNIT METHYLTRANSFERASE K_L"/>
    <property type="match status" value="1"/>
</dbReference>
<dbReference type="SUPFAM" id="SSF53335">
    <property type="entry name" value="S-adenosyl-L-methionine-dependent methyltransferases"/>
    <property type="match status" value="3"/>
</dbReference>
<sequence length="929" mass="96802">MAVEERRAEAGGAGDGVDDGGREGGAGRAGADGGRAASVDGGARAARGEGGREALEFFATCLPGAEALLADELRALGVRRVRPLKGGVTFFGAPLDAERVCLWSRLAGRVTLTVARVNAGDAELLYAGAYAVPWEDVLAPGASLAVRARGTNAALRNSHFTELKLKDAVCDRLLARRGERPEVAPHGADAVIEARVREGRATLSLDLSGESLHRRAYLDARDGDDAPAACALAAALLAAAGWERAAAEGWGLYDPACDDGYVVCEAAAAAAGQAPGLLRERWGFFGWVLHDEDAWGDLLAEADERLERGLAALAGDGAPADGAGSPGAAGAAADGPDLARVRIVGTSASSPAVARARGHLRAAGLRRVASVEAAAAGGAAPVGARLAGVVAAGGNLAGNTANSAAEGPDAAEFTAKAARTEAEEHLGRGIHGESGRESVMRPVRPAPAQEPPATSVTPAQESTERPAPAAPALVIAHAAPAGRDPGDARAVAEEAAFMAACSDAPAGSRFAWAGPAGVAGRFGAAPASRAEVRGRADAVVEVFDAPPAALAAITVPDPAGGADHRVEVHDEGAAQFAARLFKVARERRRWARRSGVASYRVYDADLPEYAAAIDLYQGTGDAEGKTFVHVAEYQAPRSVAPDTARRRFEDILAIVPVVLGVRPDHVFSKVRTRSKGGSQYRDAGRRSYVTHMSEAGLTFEVDLGGYLDTGIFLDHRDTRAMVGRMARGKRFLNLFAYTGTATVHAAAGGAAETTTVDLSQTYLDWARRNLEANGFPCDGAGAQPAGGARPGRGARGGRPAGGKAPARAAHHLERADVMDWIRDARRARRTFDLIFVDPPTFSNSKAMGRRTWDVQRDHVELLVGVSRLLAKDGVAVFSCNLRGFKPDVAELARLGVELEDVTADTIPHDFERNPKIHRCYLVRRAPAGR</sequence>
<dbReference type="PROSITE" id="PS51165">
    <property type="entry name" value="THUMP"/>
    <property type="match status" value="1"/>
</dbReference>
<evidence type="ECO:0000256" key="1">
    <source>
        <dbReference type="ARBA" id="ARBA00022603"/>
    </source>
</evidence>
<protein>
    <recommendedName>
        <fullName evidence="4">Ribosomal RNA large subunit methyltransferase K/L</fullName>
    </recommendedName>
    <domain>
        <recommendedName>
            <fullName evidence="4">23S rRNA m2G2445 methyltransferase</fullName>
            <ecNumber evidence="4">2.1.1.173</ecNumber>
        </recommendedName>
        <alternativeName>
            <fullName evidence="4">rRNA (guanine-N(2)-)-methyltransferase RlmL</fullName>
        </alternativeName>
    </domain>
    <domain>
        <recommendedName>
            <fullName evidence="4">23S rRNA m7G2069 methyltransferase</fullName>
            <ecNumber evidence="4">2.1.1.264</ecNumber>
        </recommendedName>
        <alternativeName>
            <fullName evidence="4">rRNA (guanine-N(7)-)-methyltransferase RlmK</fullName>
        </alternativeName>
    </domain>
</protein>
<keyword evidence="5" id="KW-0694">RNA-binding</keyword>
<dbReference type="GO" id="GO:0032259">
    <property type="term" value="P:methylation"/>
    <property type="evidence" value="ECO:0007669"/>
    <property type="project" value="UniProtKB-KW"/>
</dbReference>
<evidence type="ECO:0000259" key="7">
    <source>
        <dbReference type="PROSITE" id="PS51165"/>
    </source>
</evidence>
<dbReference type="Gene3D" id="3.40.50.150">
    <property type="entry name" value="Vaccinia Virus protein VP39"/>
    <property type="match status" value="2"/>
</dbReference>
<feature type="compositionally biased region" description="Polar residues" evidence="6">
    <location>
        <begin position="452"/>
        <end position="461"/>
    </location>
</feature>
<dbReference type="Gene3D" id="3.30.2130.30">
    <property type="match status" value="1"/>
</dbReference>
<evidence type="ECO:0000256" key="6">
    <source>
        <dbReference type="SAM" id="MobiDB-lite"/>
    </source>
</evidence>
<reference evidence="8" key="1">
    <citation type="submission" date="2021-11" db="EMBL/GenBank/DDBJ databases">
        <title>A Novel Adlercreutzia Species, isolated from a Allomyrina dichotoma larva feces.</title>
        <authorList>
            <person name="Suh M.K."/>
        </authorList>
    </citation>
    <scope>NUCLEOTIDE SEQUENCE</scope>
    <source>
        <strain evidence="8">JBNU-10</strain>
    </source>
</reference>
<feature type="compositionally biased region" description="Gly residues" evidence="6">
    <location>
        <begin position="788"/>
        <end position="800"/>
    </location>
</feature>
<evidence type="ECO:0000256" key="4">
    <source>
        <dbReference type="HAMAP-Rule" id="MF_01858"/>
    </source>
</evidence>
<evidence type="ECO:0000313" key="9">
    <source>
        <dbReference type="Proteomes" id="UP001430755"/>
    </source>
</evidence>
<keyword evidence="4" id="KW-0698">rRNA processing</keyword>
<comment type="function">
    <text evidence="4">Specifically methylates the guanine in position 2445 (m2G2445) and the guanine in position 2069 (m7G2069) of 23S rRNA.</text>
</comment>
<comment type="caution">
    <text evidence="8">The sequence shown here is derived from an EMBL/GenBank/DDBJ whole genome shotgun (WGS) entry which is preliminary data.</text>
</comment>
<feature type="region of interest" description="Disordered" evidence="6">
    <location>
        <begin position="422"/>
        <end position="467"/>
    </location>
</feature>
<gene>
    <name evidence="4" type="primary">rlmL</name>
    <name evidence="8" type="ORF">LPT13_06810</name>
</gene>